<protein>
    <submittedName>
        <fullName evidence="2">Uncharacterized protein</fullName>
    </submittedName>
</protein>
<proteinExistence type="predicted"/>
<organism evidence="2 3">
    <name type="scientific">Trametes coccinea (strain BRFM310)</name>
    <name type="common">Pycnoporus coccineus</name>
    <dbReference type="NCBI Taxonomy" id="1353009"/>
    <lineage>
        <taxon>Eukaryota</taxon>
        <taxon>Fungi</taxon>
        <taxon>Dikarya</taxon>
        <taxon>Basidiomycota</taxon>
        <taxon>Agaricomycotina</taxon>
        <taxon>Agaricomycetes</taxon>
        <taxon>Polyporales</taxon>
        <taxon>Polyporaceae</taxon>
        <taxon>Trametes</taxon>
    </lineage>
</organism>
<feature type="region of interest" description="Disordered" evidence="1">
    <location>
        <begin position="65"/>
        <end position="97"/>
    </location>
</feature>
<evidence type="ECO:0000256" key="1">
    <source>
        <dbReference type="SAM" id="MobiDB-lite"/>
    </source>
</evidence>
<evidence type="ECO:0000313" key="2">
    <source>
        <dbReference type="EMBL" id="OSD01959.1"/>
    </source>
</evidence>
<dbReference type="EMBL" id="KZ084108">
    <property type="protein sequence ID" value="OSD01959.1"/>
    <property type="molecule type" value="Genomic_DNA"/>
</dbReference>
<name>A0A1Y2ILE0_TRAC3</name>
<dbReference type="AlphaFoldDB" id="A0A1Y2ILE0"/>
<evidence type="ECO:0000313" key="3">
    <source>
        <dbReference type="Proteomes" id="UP000193067"/>
    </source>
</evidence>
<accession>A0A1Y2ILE0</accession>
<reference evidence="2 3" key="1">
    <citation type="journal article" date="2015" name="Biotechnol. Biofuels">
        <title>Enhanced degradation of softwood versus hardwood by the white-rot fungus Pycnoporus coccineus.</title>
        <authorList>
            <person name="Couturier M."/>
            <person name="Navarro D."/>
            <person name="Chevret D."/>
            <person name="Henrissat B."/>
            <person name="Piumi F."/>
            <person name="Ruiz-Duenas F.J."/>
            <person name="Martinez A.T."/>
            <person name="Grigoriev I.V."/>
            <person name="Riley R."/>
            <person name="Lipzen A."/>
            <person name="Berrin J.G."/>
            <person name="Master E.R."/>
            <person name="Rosso M.N."/>
        </authorList>
    </citation>
    <scope>NUCLEOTIDE SEQUENCE [LARGE SCALE GENOMIC DNA]</scope>
    <source>
        <strain evidence="2 3">BRFM310</strain>
    </source>
</reference>
<keyword evidence="3" id="KW-1185">Reference proteome</keyword>
<sequence>MSRPGGMGLYIDLPAIRAGQGKTHAYSTLCASAGESATACVAHLYDVEPRETNLGVLQTPIRDDELASGAATSQRREATPRRPSFYPSIPSPLSGVESPELELDVHSWSGARKHRCYGRLQTRIERNAMMIHTVPS</sequence>
<gene>
    <name evidence="2" type="ORF">PYCCODRAFT_1435950</name>
</gene>
<dbReference type="Proteomes" id="UP000193067">
    <property type="component" value="Unassembled WGS sequence"/>
</dbReference>